<evidence type="ECO:0000256" key="2">
    <source>
        <dbReference type="ARBA" id="ARBA00023054"/>
    </source>
</evidence>
<evidence type="ECO:0000256" key="1">
    <source>
        <dbReference type="ARBA" id="ARBA00023017"/>
    </source>
</evidence>
<protein>
    <submittedName>
        <fullName evidence="7">Uncharacterized protein</fullName>
    </submittedName>
</protein>
<comment type="similarity">
    <text evidence="4">Belongs to the inner dynein arm light chain family.</text>
</comment>
<feature type="compositionally biased region" description="Low complexity" evidence="6">
    <location>
        <begin position="34"/>
        <end position="50"/>
    </location>
</feature>
<feature type="coiled-coil region" evidence="5">
    <location>
        <begin position="168"/>
        <end position="234"/>
    </location>
</feature>
<dbReference type="Proteomes" id="UP000785679">
    <property type="component" value="Unassembled WGS sequence"/>
</dbReference>
<comment type="caution">
    <text evidence="7">The sequence shown here is derived from an EMBL/GenBank/DDBJ whole genome shotgun (WGS) entry which is preliminary data.</text>
</comment>
<dbReference type="Pfam" id="PF10211">
    <property type="entry name" value="Ax_dynein_light"/>
    <property type="match status" value="1"/>
</dbReference>
<accession>A0A8J8NXD2</accession>
<organism evidence="7 8">
    <name type="scientific">Halteria grandinella</name>
    <dbReference type="NCBI Taxonomy" id="5974"/>
    <lineage>
        <taxon>Eukaryota</taxon>
        <taxon>Sar</taxon>
        <taxon>Alveolata</taxon>
        <taxon>Ciliophora</taxon>
        <taxon>Intramacronucleata</taxon>
        <taxon>Spirotrichea</taxon>
        <taxon>Stichotrichia</taxon>
        <taxon>Sporadotrichida</taxon>
        <taxon>Halteriidae</taxon>
        <taxon>Halteria</taxon>
    </lineage>
</organism>
<evidence type="ECO:0000313" key="7">
    <source>
        <dbReference type="EMBL" id="TNV82933.1"/>
    </source>
</evidence>
<dbReference type="OrthoDB" id="290907at2759"/>
<dbReference type="InterPro" id="IPR019347">
    <property type="entry name" value="Axonemal_dynein_light_chain"/>
</dbReference>
<keyword evidence="2 5" id="KW-0175">Coiled coil</keyword>
<evidence type="ECO:0000256" key="5">
    <source>
        <dbReference type="SAM" id="Coils"/>
    </source>
</evidence>
<proteinExistence type="inferred from homology"/>
<dbReference type="EMBL" id="RRYP01004353">
    <property type="protein sequence ID" value="TNV82933.1"/>
    <property type="molecule type" value="Genomic_DNA"/>
</dbReference>
<dbReference type="AlphaFoldDB" id="A0A8J8NXD2"/>
<keyword evidence="8" id="KW-1185">Reference proteome</keyword>
<evidence type="ECO:0000256" key="3">
    <source>
        <dbReference type="ARBA" id="ARBA00023175"/>
    </source>
</evidence>
<gene>
    <name evidence="7" type="ORF">FGO68_gene1074</name>
</gene>
<dbReference type="GO" id="GO:0005930">
    <property type="term" value="C:axoneme"/>
    <property type="evidence" value="ECO:0007669"/>
    <property type="project" value="TreeGrafter"/>
</dbReference>
<keyword evidence="3" id="KW-0505">Motor protein</keyword>
<evidence type="ECO:0000256" key="6">
    <source>
        <dbReference type="SAM" id="MobiDB-lite"/>
    </source>
</evidence>
<reference evidence="7" key="1">
    <citation type="submission" date="2019-06" db="EMBL/GenBank/DDBJ databases">
        <authorList>
            <person name="Zheng W."/>
        </authorList>
    </citation>
    <scope>NUCLEOTIDE SEQUENCE</scope>
    <source>
        <strain evidence="7">QDHG01</strain>
    </source>
</reference>
<sequence length="260" mass="29452">MTTSASKSFSLVKYDTPILISKTFGKQRPGAPVSAGSAHSASTASSSRSAGMRTEDYLNSILPPREYQDSGQLWVQYVSPTPATRIDVINLQDELDKKLQERQARETGICPIREELYSQAFDELIREVTINCAERGFLLVRVRDEIKMTVQAYQTLYESSIAYGMRKALQAEQRKAEMLIKINQLNAANDDLEQTVLDLKEQIWEALERERLTNEELQRKHEEEKLQLKEAALQRRNEARAKLLNLQIGAAAANASPEKH</sequence>
<dbReference type="PANTHER" id="PTHR13183">
    <property type="entry name" value="AXONEMAL INNER ARM DYNEIN LIGHT CHAIN 28"/>
    <property type="match status" value="1"/>
</dbReference>
<dbReference type="GO" id="GO:0045504">
    <property type="term" value="F:dynein heavy chain binding"/>
    <property type="evidence" value="ECO:0007669"/>
    <property type="project" value="TreeGrafter"/>
</dbReference>
<keyword evidence="1" id="KW-0243">Dynein</keyword>
<dbReference type="PANTHER" id="PTHR13183:SF0">
    <property type="entry name" value="AXONEMAL DYNEIN LIGHT INTERMEDIATE POLYPEPTIDE 1"/>
    <property type="match status" value="1"/>
</dbReference>
<feature type="region of interest" description="Disordered" evidence="6">
    <location>
        <begin position="25"/>
        <end position="52"/>
    </location>
</feature>
<dbReference type="GO" id="GO:0030286">
    <property type="term" value="C:dynein complex"/>
    <property type="evidence" value="ECO:0007669"/>
    <property type="project" value="UniProtKB-KW"/>
</dbReference>
<name>A0A8J8NXD2_HALGN</name>
<evidence type="ECO:0000313" key="8">
    <source>
        <dbReference type="Proteomes" id="UP000785679"/>
    </source>
</evidence>
<evidence type="ECO:0000256" key="4">
    <source>
        <dbReference type="ARBA" id="ARBA00038114"/>
    </source>
</evidence>